<feature type="domain" description="DUF6570" evidence="1">
    <location>
        <begin position="87"/>
        <end position="147"/>
    </location>
</feature>
<dbReference type="InterPro" id="IPR046700">
    <property type="entry name" value="DUF6570"/>
</dbReference>
<feature type="non-terminal residue" evidence="2">
    <location>
        <position position="1"/>
    </location>
</feature>
<reference evidence="2" key="1">
    <citation type="submission" date="2023-03" db="EMBL/GenBank/DDBJ databases">
        <title>Massive genome expansion in bonnet fungi (Mycena s.s.) driven by repeated elements and novel gene families across ecological guilds.</title>
        <authorList>
            <consortium name="Lawrence Berkeley National Laboratory"/>
            <person name="Harder C.B."/>
            <person name="Miyauchi S."/>
            <person name="Viragh M."/>
            <person name="Kuo A."/>
            <person name="Thoen E."/>
            <person name="Andreopoulos B."/>
            <person name="Lu D."/>
            <person name="Skrede I."/>
            <person name="Drula E."/>
            <person name="Henrissat B."/>
            <person name="Morin E."/>
            <person name="Kohler A."/>
            <person name="Barry K."/>
            <person name="LaButti K."/>
            <person name="Morin E."/>
            <person name="Salamov A."/>
            <person name="Lipzen A."/>
            <person name="Mereny Z."/>
            <person name="Hegedus B."/>
            <person name="Baldrian P."/>
            <person name="Stursova M."/>
            <person name="Weitz H."/>
            <person name="Taylor A."/>
            <person name="Grigoriev I.V."/>
            <person name="Nagy L.G."/>
            <person name="Martin F."/>
            <person name="Kauserud H."/>
        </authorList>
    </citation>
    <scope>NUCLEOTIDE SEQUENCE</scope>
    <source>
        <strain evidence="2">CBHHK067</strain>
    </source>
</reference>
<dbReference type="EMBL" id="JARKIE010000001">
    <property type="protein sequence ID" value="KAJ7710766.1"/>
    <property type="molecule type" value="Genomic_DNA"/>
</dbReference>
<sequence>ILRRHCQTVSPRNFVEHGCAVCGWLVPRKSLTPLSAFQGDLGLLIVPGVTRKERFSIDDPIEDIEGPVLAADCARVCVDCETSLMNNVIPRFALARHNWVGTVPEQLQDLKYAEGIPIERVRHNRCVVRVQSGRVRMSANAIVFAQPALTIYN</sequence>
<protein>
    <recommendedName>
        <fullName evidence="1">DUF6570 domain-containing protein</fullName>
    </recommendedName>
</protein>
<proteinExistence type="predicted"/>
<accession>A0AAD7MCT0</accession>
<name>A0AAD7MCT0_MYCRO</name>
<evidence type="ECO:0000313" key="2">
    <source>
        <dbReference type="EMBL" id="KAJ7710766.1"/>
    </source>
</evidence>
<dbReference type="AlphaFoldDB" id="A0AAD7MCT0"/>
<gene>
    <name evidence="2" type="ORF">B0H17DRAFT_892250</name>
</gene>
<evidence type="ECO:0000313" key="3">
    <source>
        <dbReference type="Proteomes" id="UP001221757"/>
    </source>
</evidence>
<keyword evidence="3" id="KW-1185">Reference proteome</keyword>
<comment type="caution">
    <text evidence="2">The sequence shown here is derived from an EMBL/GenBank/DDBJ whole genome shotgun (WGS) entry which is preliminary data.</text>
</comment>
<evidence type="ECO:0000259" key="1">
    <source>
        <dbReference type="Pfam" id="PF20209"/>
    </source>
</evidence>
<organism evidence="2 3">
    <name type="scientific">Mycena rosella</name>
    <name type="common">Pink bonnet</name>
    <name type="synonym">Agaricus rosellus</name>
    <dbReference type="NCBI Taxonomy" id="1033263"/>
    <lineage>
        <taxon>Eukaryota</taxon>
        <taxon>Fungi</taxon>
        <taxon>Dikarya</taxon>
        <taxon>Basidiomycota</taxon>
        <taxon>Agaricomycotina</taxon>
        <taxon>Agaricomycetes</taxon>
        <taxon>Agaricomycetidae</taxon>
        <taxon>Agaricales</taxon>
        <taxon>Marasmiineae</taxon>
        <taxon>Mycenaceae</taxon>
        <taxon>Mycena</taxon>
    </lineage>
</organism>
<dbReference type="Proteomes" id="UP001221757">
    <property type="component" value="Unassembled WGS sequence"/>
</dbReference>
<dbReference type="Pfam" id="PF20209">
    <property type="entry name" value="DUF6570"/>
    <property type="match status" value="1"/>
</dbReference>
<feature type="non-terminal residue" evidence="2">
    <location>
        <position position="153"/>
    </location>
</feature>